<organism evidence="5">
    <name type="scientific">Candida tenuis (strain ATCC 10573 / BCRC 21748 / CBS 615 / JCM 9827 / NBRC 10315 / NRRL Y-1498 / VKM Y-70)</name>
    <name type="common">Yeast</name>
    <name type="synonym">Yamadazyma tenuis</name>
    <dbReference type="NCBI Taxonomy" id="590646"/>
    <lineage>
        <taxon>Eukaryota</taxon>
        <taxon>Fungi</taxon>
        <taxon>Dikarya</taxon>
        <taxon>Ascomycota</taxon>
        <taxon>Saccharomycotina</taxon>
        <taxon>Pichiomycetes</taxon>
        <taxon>Debaryomycetaceae</taxon>
        <taxon>Yamadazyma</taxon>
    </lineage>
</organism>
<dbReference type="PANTHER" id="PTHR43377">
    <property type="entry name" value="BILIVERDIN REDUCTASE A"/>
    <property type="match status" value="1"/>
</dbReference>
<evidence type="ECO:0000313" key="4">
    <source>
        <dbReference type="EMBL" id="EGV64570.1"/>
    </source>
</evidence>
<dbReference type="Gene3D" id="3.30.360.10">
    <property type="entry name" value="Dihydrodipicolinate Reductase, domain 2"/>
    <property type="match status" value="1"/>
</dbReference>
<dbReference type="Proteomes" id="UP000000707">
    <property type="component" value="Unassembled WGS sequence"/>
</dbReference>
<dbReference type="PANTHER" id="PTHR43377:SF1">
    <property type="entry name" value="BILIVERDIN REDUCTASE A"/>
    <property type="match status" value="1"/>
</dbReference>
<dbReference type="AlphaFoldDB" id="G3B200"/>
<feature type="domain" description="Gfo/Idh/MocA-like oxidoreductase N-terminal" evidence="2">
    <location>
        <begin position="31"/>
        <end position="153"/>
    </location>
</feature>
<feature type="compositionally biased region" description="Low complexity" evidence="1">
    <location>
        <begin position="14"/>
        <end position="24"/>
    </location>
</feature>
<dbReference type="Pfam" id="PF02894">
    <property type="entry name" value="GFO_IDH_MocA_C"/>
    <property type="match status" value="1"/>
</dbReference>
<accession>G3B200</accession>
<feature type="compositionally biased region" description="Polar residues" evidence="1">
    <location>
        <begin position="1"/>
        <end position="13"/>
    </location>
</feature>
<dbReference type="HOGENOM" id="CLU_023194_1_1_1"/>
<evidence type="ECO:0000259" key="2">
    <source>
        <dbReference type="Pfam" id="PF01408"/>
    </source>
</evidence>
<dbReference type="OrthoDB" id="64915at2759"/>
<dbReference type="Gene3D" id="3.40.50.720">
    <property type="entry name" value="NAD(P)-binding Rossmann-like Domain"/>
    <property type="match status" value="1"/>
</dbReference>
<evidence type="ECO:0000313" key="5">
    <source>
        <dbReference type="Proteomes" id="UP000000707"/>
    </source>
</evidence>
<dbReference type="Pfam" id="PF01408">
    <property type="entry name" value="GFO_IDH_MocA"/>
    <property type="match status" value="1"/>
</dbReference>
<evidence type="ECO:0000259" key="3">
    <source>
        <dbReference type="Pfam" id="PF02894"/>
    </source>
</evidence>
<dbReference type="InterPro" id="IPR004104">
    <property type="entry name" value="Gfo/Idh/MocA-like_OxRdtase_C"/>
</dbReference>
<feature type="domain" description="Gfo/Idh/MocA-like oxidoreductase C-terminal" evidence="3">
    <location>
        <begin position="167"/>
        <end position="380"/>
    </location>
</feature>
<proteinExistence type="predicted"/>
<name>G3B200_CANTC</name>
<feature type="region of interest" description="Disordered" evidence="1">
    <location>
        <begin position="1"/>
        <end position="24"/>
    </location>
</feature>
<dbReference type="InterPro" id="IPR036291">
    <property type="entry name" value="NAD(P)-bd_dom_sf"/>
</dbReference>
<dbReference type="GO" id="GO:0000166">
    <property type="term" value="F:nucleotide binding"/>
    <property type="evidence" value="ECO:0007669"/>
    <property type="project" value="InterPro"/>
</dbReference>
<evidence type="ECO:0000256" key="1">
    <source>
        <dbReference type="SAM" id="MobiDB-lite"/>
    </source>
</evidence>
<gene>
    <name evidence="4" type="ORF">CANTEDRAFT_120217</name>
</gene>
<dbReference type="EMBL" id="GL996515">
    <property type="protein sequence ID" value="EGV64570.1"/>
    <property type="molecule type" value="Genomic_DNA"/>
</dbReference>
<reference evidence="4 5" key="1">
    <citation type="journal article" date="2011" name="Proc. Natl. Acad. Sci. U.S.A.">
        <title>Comparative genomics of xylose-fermenting fungi for enhanced biofuel production.</title>
        <authorList>
            <person name="Wohlbach D.J."/>
            <person name="Kuo A."/>
            <person name="Sato T.K."/>
            <person name="Potts K.M."/>
            <person name="Salamov A.A."/>
            <person name="LaButti K.M."/>
            <person name="Sun H."/>
            <person name="Clum A."/>
            <person name="Pangilinan J.L."/>
            <person name="Lindquist E.A."/>
            <person name="Lucas S."/>
            <person name="Lapidus A."/>
            <person name="Jin M."/>
            <person name="Gunawan C."/>
            <person name="Balan V."/>
            <person name="Dale B.E."/>
            <person name="Jeffries T.W."/>
            <person name="Zinkel R."/>
            <person name="Barry K.W."/>
            <person name="Grigoriev I.V."/>
            <person name="Gasch A.P."/>
        </authorList>
    </citation>
    <scope>NUCLEOTIDE SEQUENCE [LARGE SCALE GENOMIC DNA]</scope>
    <source>
        <strain evidence="5">ATCC 10573 / BCRC 21748 / CBS 615 / JCM 9827 / NBRC 10315 / NRRL Y-1498 / VKM Y-70</strain>
    </source>
</reference>
<dbReference type="STRING" id="590646.G3B200"/>
<keyword evidence="5" id="KW-1185">Reference proteome</keyword>
<dbReference type="eggNOG" id="ENOG502RYAS">
    <property type="taxonomic scope" value="Eukaryota"/>
</dbReference>
<dbReference type="SUPFAM" id="SSF51735">
    <property type="entry name" value="NAD(P)-binding Rossmann-fold domains"/>
    <property type="match status" value="1"/>
</dbReference>
<dbReference type="SUPFAM" id="SSF55347">
    <property type="entry name" value="Glyceraldehyde-3-phosphate dehydrogenase-like, C-terminal domain"/>
    <property type="match status" value="1"/>
</dbReference>
<sequence length="390" mass="43085">MTSFFAPNTHTPASCSSSSSSPCQSPRDVVQIIVVGAGLIGPRHCQHVYNRPDCKLAALIDHSANGPQCAAQLDTALFRSVDQYLEYLESHGLPYPDGAIIATPNHTHVDLGMKLAAHGIHLLIEKPLHSDPVECKKLIEYCYAQNVKLLIGHHRRFNPYILKTKKNLDKIGRPIAIQGTWCLKKNHDYYLEKKWRVDRSAGGGTLLINLVHDLDLLLYLMGPVSKIYAELLVPQREFEVDEGAILTLSFKNGCKGTFICSDNIISPFNFETGTGENPNVPHMADLSGFYRIFGSRGTLSVPDLNLYHQNSEIGLRTPTPSPPNSGEFMKPPPKPFDLQLNHFINLITGAEVRSSCSGEDALNALLCIETVLKSIDSGKPEYVPDLESFI</sequence>
<protein>
    <submittedName>
        <fullName evidence="4">Putative oxidoreductase</fullName>
    </submittedName>
</protein>
<dbReference type="InterPro" id="IPR051450">
    <property type="entry name" value="Gfo/Idh/MocA_Oxidoreductases"/>
</dbReference>
<dbReference type="InterPro" id="IPR000683">
    <property type="entry name" value="Gfo/Idh/MocA-like_OxRdtase_N"/>
</dbReference>